<keyword evidence="3" id="KW-1185">Reference proteome</keyword>
<gene>
    <name evidence="2" type="ORF">OBBRIDRAFT_251161</name>
</gene>
<dbReference type="Proteomes" id="UP000250043">
    <property type="component" value="Unassembled WGS sequence"/>
</dbReference>
<dbReference type="OrthoDB" id="10261782at2759"/>
<feature type="chain" id="PRO_5034346181" evidence="1">
    <location>
        <begin position="30"/>
        <end position="629"/>
    </location>
</feature>
<evidence type="ECO:0000313" key="3">
    <source>
        <dbReference type="Proteomes" id="UP000250043"/>
    </source>
</evidence>
<evidence type="ECO:0000256" key="1">
    <source>
        <dbReference type="SAM" id="SignalP"/>
    </source>
</evidence>
<dbReference type="AlphaFoldDB" id="A0A8E2DGS3"/>
<sequence>MRTLRSWKRLSQILSYYFTLLACLSCALSLDPQIFLSGSLDTNNSTAPYVFNSLAGLLTQWPNTYHPNGHTIIPGVLEPFTLLYHARKDPIGVPPSPEWFAFDPEMSYGIMAVMGGQTFMFTYQSVRPAKVIYFDGMSAALRLKSGWLDSQEVLLRGKGKSGGEDYIPWDEYGRAESLCDWGAPYGVEGYIRMNTGFELMWCNFSSPSLQLVSHLNITPPGTPPGAPIIEYPPPGRDILETSDRLPWMFSTSPLSSVAWSDWLRAAGRHNSIPQPQIRLDYSAFISFYDPRLRSLARAREGQAMRQHRIWPNISDSDAESVVRELRSVLQRSRTEIHGTELNWRSMAITLVERWGGRIVQLHDFLDNSTSALKAGRSLNLTETLLAVRRQSYSPLNLYIDTTTVLPSRDLLSGRYPDVSHASYWNASSLRRCAFSATWFLHGDYIRHHTSQERLLQTSIEAVLLRLCSDYGVIFTESMNTEHQPERNTLMEALDRWQARVVSLMEWLDWTDWLRCEEVCPSNSACTMTLWPVLTFRVPGAPEEDDSSAAWKPRCEKLDQDRRPPGYEDHDIFDVAHNEAVCGHEWSRRGLYEGTQPHLGIADFEAPYHELRHGHARAVATSDIICWIGC</sequence>
<dbReference type="PANTHER" id="PTHR35204:SF1">
    <property type="entry name" value="ENTEROTOXIN"/>
    <property type="match status" value="1"/>
</dbReference>
<evidence type="ECO:0000313" key="2">
    <source>
        <dbReference type="EMBL" id="OCH86231.1"/>
    </source>
</evidence>
<feature type="signal peptide" evidence="1">
    <location>
        <begin position="1"/>
        <end position="29"/>
    </location>
</feature>
<protein>
    <submittedName>
        <fullName evidence="2">Uncharacterized protein</fullName>
    </submittedName>
</protein>
<dbReference type="EMBL" id="KV722538">
    <property type="protein sequence ID" value="OCH86231.1"/>
    <property type="molecule type" value="Genomic_DNA"/>
</dbReference>
<keyword evidence="1" id="KW-0732">Signal</keyword>
<dbReference type="PROSITE" id="PS51257">
    <property type="entry name" value="PROKAR_LIPOPROTEIN"/>
    <property type="match status" value="1"/>
</dbReference>
<organism evidence="2 3">
    <name type="scientific">Obba rivulosa</name>
    <dbReference type="NCBI Taxonomy" id="1052685"/>
    <lineage>
        <taxon>Eukaryota</taxon>
        <taxon>Fungi</taxon>
        <taxon>Dikarya</taxon>
        <taxon>Basidiomycota</taxon>
        <taxon>Agaricomycotina</taxon>
        <taxon>Agaricomycetes</taxon>
        <taxon>Polyporales</taxon>
        <taxon>Gelatoporiaceae</taxon>
        <taxon>Obba</taxon>
    </lineage>
</organism>
<accession>A0A8E2DGS3</accession>
<name>A0A8E2DGS3_9APHY</name>
<dbReference type="PANTHER" id="PTHR35204">
    <property type="entry name" value="YALI0A21131P"/>
    <property type="match status" value="1"/>
</dbReference>
<reference evidence="2 3" key="1">
    <citation type="submission" date="2016-07" db="EMBL/GenBank/DDBJ databases">
        <title>Draft genome of the white-rot fungus Obba rivulosa 3A-2.</title>
        <authorList>
            <consortium name="DOE Joint Genome Institute"/>
            <person name="Miettinen O."/>
            <person name="Riley R."/>
            <person name="Acob R."/>
            <person name="Barry K."/>
            <person name="Cullen D."/>
            <person name="De Vries R."/>
            <person name="Hainaut M."/>
            <person name="Hatakka A."/>
            <person name="Henrissat B."/>
            <person name="Hilden K."/>
            <person name="Kuo R."/>
            <person name="Labutti K."/>
            <person name="Lipzen A."/>
            <person name="Makela M.R."/>
            <person name="Sandor L."/>
            <person name="Spatafora J.W."/>
            <person name="Grigoriev I.V."/>
            <person name="Hibbett D.S."/>
        </authorList>
    </citation>
    <scope>NUCLEOTIDE SEQUENCE [LARGE SCALE GENOMIC DNA]</scope>
    <source>
        <strain evidence="2 3">3A-2</strain>
    </source>
</reference>
<dbReference type="InterPro" id="IPR038921">
    <property type="entry name" value="YOR389W-like"/>
</dbReference>
<proteinExistence type="predicted"/>